<dbReference type="InterPro" id="IPR000119">
    <property type="entry name" value="Hist_DNA-bd"/>
</dbReference>
<evidence type="ECO:0000313" key="6">
    <source>
        <dbReference type="Proteomes" id="UP000199182"/>
    </source>
</evidence>
<dbReference type="FunFam" id="4.10.520.10:FF:000001">
    <property type="entry name" value="DNA-binding protein HU"/>
    <property type="match status" value="1"/>
</dbReference>
<name>A0A1H0A8N3_9FIRM</name>
<dbReference type="Proteomes" id="UP000199182">
    <property type="component" value="Unassembled WGS sequence"/>
</dbReference>
<dbReference type="EMBL" id="FNID01000015">
    <property type="protein sequence ID" value="SDN29564.1"/>
    <property type="molecule type" value="Genomic_DNA"/>
</dbReference>
<dbReference type="GO" id="GO:0030261">
    <property type="term" value="P:chromosome condensation"/>
    <property type="evidence" value="ECO:0007669"/>
    <property type="project" value="UniProtKB-KW"/>
</dbReference>
<proteinExistence type="inferred from homology"/>
<keyword evidence="6" id="KW-1185">Reference proteome</keyword>
<dbReference type="PANTHER" id="PTHR33175:SF3">
    <property type="entry name" value="DNA-BINDING PROTEIN HU-BETA"/>
    <property type="match status" value="1"/>
</dbReference>
<reference evidence="5 6" key="1">
    <citation type="submission" date="2016-10" db="EMBL/GenBank/DDBJ databases">
        <authorList>
            <person name="de Groot N.N."/>
        </authorList>
    </citation>
    <scope>NUCLEOTIDE SEQUENCE [LARGE SCALE GENOMIC DNA]</scope>
    <source>
        <strain evidence="5 6">CGMCC 1.5012</strain>
    </source>
</reference>
<dbReference type="GO" id="GO:0005829">
    <property type="term" value="C:cytosol"/>
    <property type="evidence" value="ECO:0007669"/>
    <property type="project" value="UniProtKB-ARBA"/>
</dbReference>
<gene>
    <name evidence="5" type="ORF">SAMN05192585_11555</name>
</gene>
<organism evidence="5 6">
    <name type="scientific">Acetanaerobacterium elongatum</name>
    <dbReference type="NCBI Taxonomy" id="258515"/>
    <lineage>
        <taxon>Bacteria</taxon>
        <taxon>Bacillati</taxon>
        <taxon>Bacillota</taxon>
        <taxon>Clostridia</taxon>
        <taxon>Eubacteriales</taxon>
        <taxon>Oscillospiraceae</taxon>
        <taxon>Acetanaerobacterium</taxon>
    </lineage>
</organism>
<dbReference type="PRINTS" id="PR01727">
    <property type="entry name" value="DNABINDINGHU"/>
</dbReference>
<dbReference type="CDD" id="cd13831">
    <property type="entry name" value="HU"/>
    <property type="match status" value="1"/>
</dbReference>
<dbReference type="GO" id="GO:1990178">
    <property type="term" value="C:HU-DNA complex"/>
    <property type="evidence" value="ECO:0007669"/>
    <property type="project" value="UniProtKB-ARBA"/>
</dbReference>
<dbReference type="InterPro" id="IPR020816">
    <property type="entry name" value="Histone-like_DNA-bd_CS"/>
</dbReference>
<dbReference type="InterPro" id="IPR010992">
    <property type="entry name" value="IHF-like_DNA-bd_dom_sf"/>
</dbReference>
<dbReference type="Pfam" id="PF00216">
    <property type="entry name" value="Bac_DNA_binding"/>
    <property type="match status" value="1"/>
</dbReference>
<dbReference type="Gene3D" id="4.10.520.10">
    <property type="entry name" value="IHF-like DNA-binding proteins"/>
    <property type="match status" value="1"/>
</dbReference>
<dbReference type="GO" id="GO:0030527">
    <property type="term" value="F:structural constituent of chromatin"/>
    <property type="evidence" value="ECO:0007669"/>
    <property type="project" value="InterPro"/>
</dbReference>
<dbReference type="GO" id="GO:1990103">
    <property type="term" value="C:DnaA-HU complex"/>
    <property type="evidence" value="ECO:0007669"/>
    <property type="project" value="UniProtKB-ARBA"/>
</dbReference>
<dbReference type="PROSITE" id="PS00045">
    <property type="entry name" value="HISTONE_LIKE"/>
    <property type="match status" value="1"/>
</dbReference>
<dbReference type="SMART" id="SM00411">
    <property type="entry name" value="BHL"/>
    <property type="match status" value="1"/>
</dbReference>
<accession>A0A1H0A8N3</accession>
<dbReference type="GO" id="GO:0006270">
    <property type="term" value="P:DNA replication initiation"/>
    <property type="evidence" value="ECO:0007669"/>
    <property type="project" value="UniProtKB-ARBA"/>
</dbReference>
<dbReference type="OrthoDB" id="9799835at2"/>
<protein>
    <submittedName>
        <fullName evidence="5">DNA-binding protein HU-beta</fullName>
    </submittedName>
</protein>
<evidence type="ECO:0000313" key="5">
    <source>
        <dbReference type="EMBL" id="SDN29564.1"/>
    </source>
</evidence>
<evidence type="ECO:0000256" key="2">
    <source>
        <dbReference type="ARBA" id="ARBA00023067"/>
    </source>
</evidence>
<dbReference type="SUPFAM" id="SSF47729">
    <property type="entry name" value="IHF-like DNA-binding proteins"/>
    <property type="match status" value="1"/>
</dbReference>
<dbReference type="PANTHER" id="PTHR33175">
    <property type="entry name" value="DNA-BINDING PROTEIN HU"/>
    <property type="match status" value="1"/>
</dbReference>
<dbReference type="RefSeq" id="WP_092639991.1">
    <property type="nucleotide sequence ID" value="NZ_FNID01000015.1"/>
</dbReference>
<keyword evidence="3 5" id="KW-0238">DNA-binding</keyword>
<keyword evidence="2" id="KW-0226">DNA condensation</keyword>
<dbReference type="GO" id="GO:0042802">
    <property type="term" value="F:identical protein binding"/>
    <property type="evidence" value="ECO:0007669"/>
    <property type="project" value="UniProtKB-ARBA"/>
</dbReference>
<evidence type="ECO:0000256" key="3">
    <source>
        <dbReference type="ARBA" id="ARBA00023125"/>
    </source>
</evidence>
<sequence length="91" mass="9652">MTKTELISAVAEKAGISKKDADKAVNAVFDAVAEALAGGDKVQIVGFGSFEVKPRSQRVGRNPRTKEEIVIPASKLPVFKAGKSLKEQVAK</sequence>
<comment type="similarity">
    <text evidence="1 4">Belongs to the bacterial histone-like protein family.</text>
</comment>
<dbReference type="STRING" id="258515.SAMN05192585_11555"/>
<dbReference type="GO" id="GO:0003677">
    <property type="term" value="F:DNA binding"/>
    <property type="evidence" value="ECO:0007669"/>
    <property type="project" value="UniProtKB-KW"/>
</dbReference>
<evidence type="ECO:0000256" key="4">
    <source>
        <dbReference type="RuleBase" id="RU003939"/>
    </source>
</evidence>
<dbReference type="GO" id="GO:0010467">
    <property type="term" value="P:gene expression"/>
    <property type="evidence" value="ECO:0007669"/>
    <property type="project" value="UniProtKB-ARBA"/>
</dbReference>
<evidence type="ECO:0000256" key="1">
    <source>
        <dbReference type="ARBA" id="ARBA00010529"/>
    </source>
</evidence>
<dbReference type="AlphaFoldDB" id="A0A1H0A8N3"/>